<dbReference type="PANTHER" id="PTHR47738:SF2">
    <property type="entry name" value="PTS SYSTEM FRUCTOSE-LIKE EIIA COMPONENT"/>
    <property type="match status" value="1"/>
</dbReference>
<protein>
    <submittedName>
        <fullName evidence="7">PTS sugar transporter subunit IIA</fullName>
    </submittedName>
</protein>
<keyword evidence="5" id="KW-0598">Phosphotransferase system</keyword>
<dbReference type="Gene3D" id="3.40.930.10">
    <property type="entry name" value="Mannitol-specific EII, Chain A"/>
    <property type="match status" value="1"/>
</dbReference>
<dbReference type="PANTHER" id="PTHR47738">
    <property type="entry name" value="PTS SYSTEM FRUCTOSE-LIKE EIIA COMPONENT-RELATED"/>
    <property type="match status" value="1"/>
</dbReference>
<evidence type="ECO:0000259" key="6">
    <source>
        <dbReference type="PROSITE" id="PS51094"/>
    </source>
</evidence>
<evidence type="ECO:0000256" key="5">
    <source>
        <dbReference type="ARBA" id="ARBA00022683"/>
    </source>
</evidence>
<keyword evidence="4" id="KW-0808">Transferase</keyword>
<dbReference type="InterPro" id="IPR016152">
    <property type="entry name" value="PTrfase/Anion_transptr"/>
</dbReference>
<reference evidence="7 8" key="1">
    <citation type="submission" date="2018-08" db="EMBL/GenBank/DDBJ databases">
        <title>A genome reference for cultivated species of the human gut microbiota.</title>
        <authorList>
            <person name="Zou Y."/>
            <person name="Xue W."/>
            <person name="Luo G."/>
        </authorList>
    </citation>
    <scope>NUCLEOTIDE SEQUENCE [LARGE SCALE GENOMIC DNA]</scope>
    <source>
        <strain evidence="7 8">AM44-11BH</strain>
    </source>
</reference>
<dbReference type="Pfam" id="PF00359">
    <property type="entry name" value="PTS_EIIA_2"/>
    <property type="match status" value="1"/>
</dbReference>
<keyword evidence="3 7" id="KW-0762">Sugar transport</keyword>
<keyword evidence="8" id="KW-1185">Reference proteome</keyword>
<keyword evidence="1" id="KW-0813">Transport</keyword>
<dbReference type="GO" id="GO:0008982">
    <property type="term" value="F:protein-N(PI)-phosphohistidine-sugar phosphotransferase activity"/>
    <property type="evidence" value="ECO:0007669"/>
    <property type="project" value="InterPro"/>
</dbReference>
<comment type="caution">
    <text evidence="7">The sequence shown here is derived from an EMBL/GenBank/DDBJ whole genome shotgun (WGS) entry which is preliminary data.</text>
</comment>
<evidence type="ECO:0000256" key="4">
    <source>
        <dbReference type="ARBA" id="ARBA00022679"/>
    </source>
</evidence>
<dbReference type="RefSeq" id="WP_117970688.1">
    <property type="nucleotide sequence ID" value="NZ_QSFD01000006.1"/>
</dbReference>
<accession>A0A413R847</accession>
<dbReference type="PROSITE" id="PS51094">
    <property type="entry name" value="PTS_EIIA_TYPE_2"/>
    <property type="match status" value="1"/>
</dbReference>
<evidence type="ECO:0000313" key="8">
    <source>
        <dbReference type="Proteomes" id="UP000284779"/>
    </source>
</evidence>
<dbReference type="EMBL" id="QSFD01000006">
    <property type="protein sequence ID" value="RHA18366.1"/>
    <property type="molecule type" value="Genomic_DNA"/>
</dbReference>
<dbReference type="AlphaFoldDB" id="A0A413R847"/>
<evidence type="ECO:0000313" key="7">
    <source>
        <dbReference type="EMBL" id="RHA18366.1"/>
    </source>
</evidence>
<dbReference type="NCBIfam" id="TIGR00848">
    <property type="entry name" value="fruA"/>
    <property type="match status" value="1"/>
</dbReference>
<sequence>MKTQESGNLRKGGTVLAEKLIDNDFVMFDLEADSAEEVIRKMADVMEQNDRLIDKETYVADVLQREKVSGTAVGFSVATPHAKSEGVKYETLAFAHLKKPIVWDGKEEVSIIFMIGVPSPAAGNRHLEILASLFRKVIYDDFREKLVEAKKPEEIVSLLEVL</sequence>
<evidence type="ECO:0000256" key="2">
    <source>
        <dbReference type="ARBA" id="ARBA00022553"/>
    </source>
</evidence>
<dbReference type="InterPro" id="IPR002178">
    <property type="entry name" value="PTS_EIIA_type-2_dom"/>
</dbReference>
<dbReference type="InterPro" id="IPR051541">
    <property type="entry name" value="PTS_SugarTrans_NitroReg"/>
</dbReference>
<dbReference type="Proteomes" id="UP000284779">
    <property type="component" value="Unassembled WGS sequence"/>
</dbReference>
<evidence type="ECO:0000256" key="3">
    <source>
        <dbReference type="ARBA" id="ARBA00022597"/>
    </source>
</evidence>
<evidence type="ECO:0000256" key="1">
    <source>
        <dbReference type="ARBA" id="ARBA00022448"/>
    </source>
</evidence>
<dbReference type="GO" id="GO:0016020">
    <property type="term" value="C:membrane"/>
    <property type="evidence" value="ECO:0007669"/>
    <property type="project" value="InterPro"/>
</dbReference>
<dbReference type="SUPFAM" id="SSF55804">
    <property type="entry name" value="Phoshotransferase/anion transport protein"/>
    <property type="match status" value="1"/>
</dbReference>
<organism evidence="7 8">
    <name type="scientific">Eubacterium ventriosum</name>
    <dbReference type="NCBI Taxonomy" id="39496"/>
    <lineage>
        <taxon>Bacteria</taxon>
        <taxon>Bacillati</taxon>
        <taxon>Bacillota</taxon>
        <taxon>Clostridia</taxon>
        <taxon>Eubacteriales</taxon>
        <taxon>Eubacteriaceae</taxon>
        <taxon>Eubacterium</taxon>
    </lineage>
</organism>
<name>A0A413R847_9FIRM</name>
<feature type="domain" description="PTS EIIA type-2" evidence="6">
    <location>
        <begin position="19"/>
        <end position="162"/>
    </location>
</feature>
<keyword evidence="2" id="KW-0597">Phosphoprotein</keyword>
<dbReference type="CDD" id="cd00211">
    <property type="entry name" value="PTS_IIA_fru"/>
    <property type="match status" value="1"/>
</dbReference>
<dbReference type="GO" id="GO:0009401">
    <property type="term" value="P:phosphoenolpyruvate-dependent sugar phosphotransferase system"/>
    <property type="evidence" value="ECO:0007669"/>
    <property type="project" value="UniProtKB-KW"/>
</dbReference>
<dbReference type="InterPro" id="IPR004715">
    <property type="entry name" value="PTS_IIA_fruc"/>
</dbReference>
<gene>
    <name evidence="7" type="ORF">DW944_07530</name>
</gene>
<proteinExistence type="predicted"/>